<protein>
    <submittedName>
        <fullName evidence="1">Uncharacterized protein</fullName>
    </submittedName>
</protein>
<keyword evidence="2" id="KW-1185">Reference proteome</keyword>
<reference evidence="1 2" key="1">
    <citation type="submission" date="2016-11" db="EMBL/GenBank/DDBJ databases">
        <title>The macronuclear genome of Stentor coeruleus: a giant cell with tiny introns.</title>
        <authorList>
            <person name="Slabodnick M."/>
            <person name="Ruby J.G."/>
            <person name="Reiff S.B."/>
            <person name="Swart E.C."/>
            <person name="Gosai S."/>
            <person name="Prabakaran S."/>
            <person name="Witkowska E."/>
            <person name="Larue G.E."/>
            <person name="Fisher S."/>
            <person name="Freeman R.M."/>
            <person name="Gunawardena J."/>
            <person name="Chu W."/>
            <person name="Stover N.A."/>
            <person name="Gregory B.D."/>
            <person name="Nowacki M."/>
            <person name="Derisi J."/>
            <person name="Roy S.W."/>
            <person name="Marshall W.F."/>
            <person name="Sood P."/>
        </authorList>
    </citation>
    <scope>NUCLEOTIDE SEQUENCE [LARGE SCALE GENOMIC DNA]</scope>
    <source>
        <strain evidence="1">WM001</strain>
    </source>
</reference>
<name>A0A1R2CJF4_9CILI</name>
<dbReference type="Proteomes" id="UP000187209">
    <property type="component" value="Unassembled WGS sequence"/>
</dbReference>
<evidence type="ECO:0000313" key="1">
    <source>
        <dbReference type="EMBL" id="OMJ89085.1"/>
    </source>
</evidence>
<evidence type="ECO:0000313" key="2">
    <source>
        <dbReference type="Proteomes" id="UP000187209"/>
    </source>
</evidence>
<gene>
    <name evidence="1" type="ORF">SteCoe_8806</name>
</gene>
<comment type="caution">
    <text evidence="1">The sequence shown here is derived from an EMBL/GenBank/DDBJ whole genome shotgun (WGS) entry which is preliminary data.</text>
</comment>
<proteinExistence type="predicted"/>
<accession>A0A1R2CJF4</accession>
<dbReference type="AlphaFoldDB" id="A0A1R2CJF4"/>
<dbReference type="EMBL" id="MPUH01000134">
    <property type="protein sequence ID" value="OMJ89085.1"/>
    <property type="molecule type" value="Genomic_DNA"/>
</dbReference>
<organism evidence="1 2">
    <name type="scientific">Stentor coeruleus</name>
    <dbReference type="NCBI Taxonomy" id="5963"/>
    <lineage>
        <taxon>Eukaryota</taxon>
        <taxon>Sar</taxon>
        <taxon>Alveolata</taxon>
        <taxon>Ciliophora</taxon>
        <taxon>Postciliodesmatophora</taxon>
        <taxon>Heterotrichea</taxon>
        <taxon>Heterotrichida</taxon>
        <taxon>Stentoridae</taxon>
        <taxon>Stentor</taxon>
    </lineage>
</organism>
<sequence length="134" mass="15219">MSHITIDTSAVPKPLKYFITITEPNSSKSIEESPLGFPQDLSNVWLSPKSISRKPIYPIKQKSKQYFNMVNIQKNKYTDLGYKCKETFEFKSKPLRKVGACLNLNEVIKNCTMGLDTLEGNLGTDLDSICFFQT</sequence>